<keyword evidence="3" id="KW-0121">Carboxypeptidase</keyword>
<dbReference type="GO" id="GO:0016747">
    <property type="term" value="F:acyltransferase activity, transferring groups other than amino-acyl groups"/>
    <property type="evidence" value="ECO:0007669"/>
    <property type="project" value="TreeGrafter"/>
</dbReference>
<keyword evidence="2" id="KW-0732">Signal</keyword>
<sequence>MQVATATPCSSGRLLRLLAILAAALLLFSAQPASSAGQSVKYLPGYDGELPFHLQTGYISVEDSELFYYFIESEGNPLEDPLMLWLTGGPGCSSLYGIIYEMGPMEFDIHNYTGGLPKLRYYPDAWTKTASIIFLDQPVGTGFSYSTTQEGWPSSDTKSSEQSYEFLKKWLEENPQYLKVQLFVGGDSYAGKIVPLVTRLIADGNKNGGTPYLNLKGMVLGSPRTDNIIDENSKVVFAHRMALISDEMYENAKEACNGSYSNAAPNNTACHLAIEEITRCIRDLFRGNILEPRCLFVAPPQTESDAIHAERRSLQAQAQEEDEDEDGTLDFLLSPPRIQNLWCRAFNYVLAYEWGNDIAVQEALHVRQGTVAYWMRCNFSLSYTKDIHSVVSVHEYLKTIALQVLVASGDRDMVVPFVGTVKWIKALDLSVSEYWRPWFLDGQVQGYTEKYDNNGYYLTYVTVKGAGHTAPEYHRKQVYHLFDRWIHYYPV</sequence>
<evidence type="ECO:0000313" key="3">
    <source>
        <dbReference type="EMBL" id="BAH89272.1"/>
    </source>
</evidence>
<evidence type="ECO:0000256" key="1">
    <source>
        <dbReference type="ARBA" id="ARBA00009431"/>
    </source>
</evidence>
<accession>C6L1N2</accession>
<gene>
    <name evidence="3" type="primary">DkSCPL2</name>
</gene>
<evidence type="ECO:0000256" key="2">
    <source>
        <dbReference type="SAM" id="SignalP"/>
    </source>
</evidence>
<dbReference type="GO" id="GO:0004185">
    <property type="term" value="F:serine-type carboxypeptidase activity"/>
    <property type="evidence" value="ECO:0007669"/>
    <property type="project" value="InterPro"/>
</dbReference>
<comment type="similarity">
    <text evidence="1">Belongs to the peptidase S10 family.</text>
</comment>
<feature type="signal peptide" evidence="2">
    <location>
        <begin position="1"/>
        <end position="35"/>
    </location>
</feature>
<feature type="chain" id="PRO_5002968097" evidence="2">
    <location>
        <begin position="36"/>
        <end position="491"/>
    </location>
</feature>
<reference evidence="3" key="1">
    <citation type="journal article" date="2009" name="Planta">
        <title>Expression balances of structural genes in shikimate and flavonoid biosynthesis cause a difference in proanthocyanidin accumulation in persimmon (Diospyros kaki Thunb.) fruit.</title>
        <authorList>
            <person name="Akagi T."/>
            <person name="Ikegami A."/>
            <person name="Suzuki Y."/>
            <person name="Yoshida J."/>
            <person name="Yamada M."/>
            <person name="Sato A."/>
            <person name="Yonemori K."/>
        </authorList>
    </citation>
    <scope>NUCLEOTIDE SEQUENCE</scope>
</reference>
<organism evidence="3">
    <name type="scientific">Diospyros kaki</name>
    <name type="common">Kaki persimmon</name>
    <name type="synonym">Diospyros chinensis</name>
    <dbReference type="NCBI Taxonomy" id="35925"/>
    <lineage>
        <taxon>Eukaryota</taxon>
        <taxon>Viridiplantae</taxon>
        <taxon>Streptophyta</taxon>
        <taxon>Embryophyta</taxon>
        <taxon>Tracheophyta</taxon>
        <taxon>Spermatophyta</taxon>
        <taxon>Magnoliopsida</taxon>
        <taxon>eudicotyledons</taxon>
        <taxon>Gunneridae</taxon>
        <taxon>Pentapetalae</taxon>
        <taxon>asterids</taxon>
        <taxon>Ericales</taxon>
        <taxon>Ebenaceae</taxon>
        <taxon>Diospyros</taxon>
    </lineage>
</organism>
<dbReference type="Gene3D" id="3.40.50.12670">
    <property type="match status" value="1"/>
</dbReference>
<keyword evidence="3" id="KW-0012">Acyltransferase</keyword>
<keyword evidence="3" id="KW-0808">Transferase</keyword>
<keyword evidence="3" id="KW-0378">Hydrolase</keyword>
<dbReference type="Gene3D" id="3.40.50.1820">
    <property type="entry name" value="alpha/beta hydrolase"/>
    <property type="match status" value="1"/>
</dbReference>
<dbReference type="InterPro" id="IPR029058">
    <property type="entry name" value="AB_hydrolase_fold"/>
</dbReference>
<dbReference type="PANTHER" id="PTHR11802">
    <property type="entry name" value="SERINE PROTEASE FAMILY S10 SERINE CARBOXYPEPTIDASE"/>
    <property type="match status" value="1"/>
</dbReference>
<dbReference type="Pfam" id="PF00450">
    <property type="entry name" value="Peptidase_S10"/>
    <property type="match status" value="1"/>
</dbReference>
<dbReference type="PANTHER" id="PTHR11802:SF377">
    <property type="entry name" value="SERINE CARBOXYPEPTIDASE-LIKE 18"/>
    <property type="match status" value="1"/>
</dbReference>
<keyword evidence="3" id="KW-0645">Protease</keyword>
<protein>
    <submittedName>
        <fullName evidence="3">Putative serine carboxypeptidase-like acyltransferase</fullName>
    </submittedName>
</protein>
<dbReference type="InterPro" id="IPR001563">
    <property type="entry name" value="Peptidase_S10"/>
</dbReference>
<dbReference type="SUPFAM" id="SSF53474">
    <property type="entry name" value="alpha/beta-Hydrolases"/>
    <property type="match status" value="1"/>
</dbReference>
<dbReference type="FunFam" id="3.40.50.12670:FF:000002">
    <property type="entry name" value="Carboxypeptidase"/>
    <property type="match status" value="1"/>
</dbReference>
<dbReference type="PRINTS" id="PR00724">
    <property type="entry name" value="CRBOXYPTASEC"/>
</dbReference>
<dbReference type="EMBL" id="AB473186">
    <property type="protein sequence ID" value="BAH89272.1"/>
    <property type="molecule type" value="mRNA"/>
</dbReference>
<dbReference type="GO" id="GO:0006508">
    <property type="term" value="P:proteolysis"/>
    <property type="evidence" value="ECO:0007669"/>
    <property type="project" value="InterPro"/>
</dbReference>
<name>C6L1N2_DIOKA</name>
<dbReference type="AlphaFoldDB" id="C6L1N2"/>
<proteinExistence type="evidence at transcript level"/>
<dbReference type="FunFam" id="3.40.50.1820:FF:000072">
    <property type="entry name" value="Serine carboxypeptidase-like 19"/>
    <property type="match status" value="1"/>
</dbReference>
<dbReference type="GO" id="GO:0019748">
    <property type="term" value="P:secondary metabolic process"/>
    <property type="evidence" value="ECO:0007669"/>
    <property type="project" value="TreeGrafter"/>
</dbReference>